<feature type="transmembrane region" description="Helical" evidence="1">
    <location>
        <begin position="536"/>
        <end position="554"/>
    </location>
</feature>
<dbReference type="SUPFAM" id="SSF82714">
    <property type="entry name" value="Multidrug efflux transporter AcrB TolC docking domain, DN and DC subdomains"/>
    <property type="match status" value="2"/>
</dbReference>
<evidence type="ECO:0000313" key="3">
    <source>
        <dbReference type="Proteomes" id="UP001595791"/>
    </source>
</evidence>
<accession>A0ABV8MJ20</accession>
<dbReference type="Pfam" id="PF00873">
    <property type="entry name" value="ACR_tran"/>
    <property type="match status" value="1"/>
</dbReference>
<feature type="transmembrane region" description="Helical" evidence="1">
    <location>
        <begin position="431"/>
        <end position="453"/>
    </location>
</feature>
<gene>
    <name evidence="2" type="ORF">ACFOW7_01905</name>
</gene>
<feature type="transmembrane region" description="Helical" evidence="1">
    <location>
        <begin position="459"/>
        <end position="481"/>
    </location>
</feature>
<dbReference type="InterPro" id="IPR001036">
    <property type="entry name" value="Acrflvin-R"/>
</dbReference>
<name>A0ABV8MJ20_9NEIS</name>
<feature type="transmembrane region" description="Helical" evidence="1">
    <location>
        <begin position="860"/>
        <end position="878"/>
    </location>
</feature>
<evidence type="ECO:0000313" key="2">
    <source>
        <dbReference type="EMBL" id="MFC4158103.1"/>
    </source>
</evidence>
<evidence type="ECO:0000256" key="1">
    <source>
        <dbReference type="SAM" id="Phobius"/>
    </source>
</evidence>
<feature type="transmembrane region" description="Helical" evidence="1">
    <location>
        <begin position="915"/>
        <end position="939"/>
    </location>
</feature>
<dbReference type="Gene3D" id="1.20.1640.10">
    <property type="entry name" value="Multidrug efflux transporter AcrB transmembrane domain"/>
    <property type="match status" value="2"/>
</dbReference>
<organism evidence="2 3">
    <name type="scientific">Chitinimonas lacunae</name>
    <dbReference type="NCBI Taxonomy" id="1963018"/>
    <lineage>
        <taxon>Bacteria</taxon>
        <taxon>Pseudomonadati</taxon>
        <taxon>Pseudomonadota</taxon>
        <taxon>Betaproteobacteria</taxon>
        <taxon>Neisseriales</taxon>
        <taxon>Chitinibacteraceae</taxon>
        <taxon>Chitinimonas</taxon>
    </lineage>
</organism>
<feature type="transmembrane region" description="Helical" evidence="1">
    <location>
        <begin position="890"/>
        <end position="909"/>
    </location>
</feature>
<keyword evidence="3" id="KW-1185">Reference proteome</keyword>
<dbReference type="EMBL" id="JBHSBU010000001">
    <property type="protein sequence ID" value="MFC4158103.1"/>
    <property type="molecule type" value="Genomic_DNA"/>
</dbReference>
<comment type="caution">
    <text evidence="2">The sequence shown here is derived from an EMBL/GenBank/DDBJ whole genome shotgun (WGS) entry which is preliminary data.</text>
</comment>
<proteinExistence type="predicted"/>
<dbReference type="Proteomes" id="UP001595791">
    <property type="component" value="Unassembled WGS sequence"/>
</dbReference>
<keyword evidence="1" id="KW-0472">Membrane</keyword>
<keyword evidence="1" id="KW-1133">Transmembrane helix</keyword>
<dbReference type="InterPro" id="IPR027463">
    <property type="entry name" value="AcrB_DN_DC_subdom"/>
</dbReference>
<dbReference type="SUPFAM" id="SSF82866">
    <property type="entry name" value="Multidrug efflux transporter AcrB transmembrane domain"/>
    <property type="match status" value="2"/>
</dbReference>
<feature type="transmembrane region" description="Helical" evidence="1">
    <location>
        <begin position="964"/>
        <end position="983"/>
    </location>
</feature>
<dbReference type="Gene3D" id="3.30.70.1440">
    <property type="entry name" value="Multidrug efflux transporter AcrB pore domain"/>
    <property type="match status" value="1"/>
</dbReference>
<dbReference type="Gene3D" id="3.30.2090.10">
    <property type="entry name" value="Multidrug efflux transporter AcrB TolC docking domain, DN and DC subdomains"/>
    <property type="match status" value="2"/>
</dbReference>
<dbReference type="PRINTS" id="PR00702">
    <property type="entry name" value="ACRIFLAVINRP"/>
</dbReference>
<dbReference type="RefSeq" id="WP_378160425.1">
    <property type="nucleotide sequence ID" value="NZ_JBHSBU010000001.1"/>
</dbReference>
<protein>
    <submittedName>
        <fullName evidence="2">Efflux RND transporter permease subunit</fullName>
    </submittedName>
</protein>
<sequence>MWFTRISIQNPVFATMMMLSLMVLGLFAYKRLPVEEFPDVKFPVVFVSVGYPGASPEIVESEIAKPLEQQLTTLAGLKKVSSSSFNGRTEVVAEFELSVDPEKALQDVREKVAMVRPGFRREIEEPIIGRYDPTQEPIISVAVSTDKMPLRQLTTRADQYLVNQFQMVRGVGSVSLVGGIKRQVRVEIDPTRLQALGIGVDQLMQALKSENQEIPLGNIEFDKTERVVQVKGRLVDAADFKRLVIARRAGSPITLEQVAQVIDGEQEQDSLALVNGKRALSLDIRKVDGANTVQVADDIHATVERLNQELKNEGISLSVLGDQSTGIRNSLKDVQKTLLEGAALTVVIVWLFLGSWRSTVITGLTLPVALVGTFFFLYLFGFSINVMTMLALSLCVGLLIDDAIVVRENIVRHAEMGKSHYQAALDGTQEIGLAVLATTLTIVAVFLPVGFMGGIIGRFFYQFGIAVCAAVLISMFVSFTLDPMLSSVWRDPHAHGMRHGGPFGRILDWFDSTMEKVADFYGRVIAWALGHRKTTLAMAAASLAGAFMLVPLIGGEFLPKADVGRLYIDFRTPIGTTLDYTSAKAQQVEAALREFPEIIEIYTTVNTGDSGGKHIGRTTLKLKDRNERVGQDVLIPRLRERLQKIAGLEIRSVRGPDGGGGGSPIFVTVQGKDLNELKRIAENVAERFGRIPGVVDVQTSLRANKPSVDVEVDRAMAAAVGLSVGQVGSALRPLIAGDVATTWKAPDGENYDVVVRLPADLRRVAADLSRLPIASNDTDPATGLPTMIPLSQVATLRESGTATLIKRSSLFRTVDIYADVAGRPVNEASADVKKVLDSIQLPSGYRFEQEGAQKDMEESFGYAMMALALGVIFIYMVLASQFRSFLQPFAIMTALPLSLIGVFLALLMWRSTLNLFSIIGVIMLMGLVTKNAILLVDFVNHLRREGMERAAAIVEAGRVRLRPILMTTFAMIFGMLPLALAMGEGAEQRAPMAHAIIGGIVTSTLLTLIVVPVVFTYLDSFGEWVKRKLAPQETVAQQAS</sequence>
<dbReference type="SUPFAM" id="SSF82693">
    <property type="entry name" value="Multidrug efflux transporter AcrB pore domain, PN1, PN2, PC1 and PC2 subdomains"/>
    <property type="match status" value="3"/>
</dbReference>
<feature type="transmembrane region" description="Helical" evidence="1">
    <location>
        <begin position="995"/>
        <end position="1018"/>
    </location>
</feature>
<feature type="transmembrane region" description="Helical" evidence="1">
    <location>
        <begin position="12"/>
        <end position="29"/>
    </location>
</feature>
<feature type="transmembrane region" description="Helical" evidence="1">
    <location>
        <begin position="360"/>
        <end position="380"/>
    </location>
</feature>
<dbReference type="PANTHER" id="PTHR32063:SF0">
    <property type="entry name" value="SWARMING MOTILITY PROTEIN SWRC"/>
    <property type="match status" value="1"/>
</dbReference>
<dbReference type="PANTHER" id="PTHR32063">
    <property type="match status" value="1"/>
</dbReference>
<dbReference type="Gene3D" id="3.30.70.1430">
    <property type="entry name" value="Multidrug efflux transporter AcrB pore domain"/>
    <property type="match status" value="2"/>
</dbReference>
<keyword evidence="1" id="KW-0812">Transmembrane</keyword>
<reference evidence="3" key="1">
    <citation type="journal article" date="2019" name="Int. J. Syst. Evol. Microbiol.">
        <title>The Global Catalogue of Microorganisms (GCM) 10K type strain sequencing project: providing services to taxonomists for standard genome sequencing and annotation.</title>
        <authorList>
            <consortium name="The Broad Institute Genomics Platform"/>
            <consortium name="The Broad Institute Genome Sequencing Center for Infectious Disease"/>
            <person name="Wu L."/>
            <person name="Ma J."/>
        </authorList>
    </citation>
    <scope>NUCLEOTIDE SEQUENCE [LARGE SCALE GENOMIC DNA]</scope>
    <source>
        <strain evidence="3">LMG 29894</strain>
    </source>
</reference>
<dbReference type="Gene3D" id="3.30.70.1320">
    <property type="entry name" value="Multidrug efflux transporter AcrB pore domain like"/>
    <property type="match status" value="1"/>
</dbReference>